<keyword evidence="4" id="KW-1185">Reference proteome</keyword>
<dbReference type="EMBL" id="LGTW01000002">
    <property type="protein sequence ID" value="KWX25521.1"/>
    <property type="molecule type" value="Genomic_DNA"/>
</dbReference>
<name>A0A132PT54_9MYCO</name>
<evidence type="ECO:0000313" key="4">
    <source>
        <dbReference type="Proteomes" id="UP000070612"/>
    </source>
</evidence>
<dbReference type="AlphaFoldDB" id="A0A132PT54"/>
<evidence type="ECO:0000256" key="1">
    <source>
        <dbReference type="SAM" id="SignalP"/>
    </source>
</evidence>
<dbReference type="Proteomes" id="UP000193964">
    <property type="component" value="Unassembled WGS sequence"/>
</dbReference>
<evidence type="ECO:0000313" key="5">
    <source>
        <dbReference type="Proteomes" id="UP000193964"/>
    </source>
</evidence>
<reference evidence="3 5" key="2">
    <citation type="submission" date="2016-01" db="EMBL/GenBank/DDBJ databases">
        <title>The new phylogeny of the genus Mycobacterium.</title>
        <authorList>
            <person name="Tarcisio F."/>
            <person name="Conor M."/>
            <person name="Antonella G."/>
            <person name="Elisabetta G."/>
            <person name="Giulia F.S."/>
            <person name="Sara T."/>
            <person name="Anna F."/>
            <person name="Clotilde B."/>
            <person name="Roberto B."/>
            <person name="Veronica D.S."/>
            <person name="Fabio R."/>
            <person name="Monica P."/>
            <person name="Olivier J."/>
            <person name="Enrico T."/>
            <person name="Nicola S."/>
        </authorList>
    </citation>
    <scope>NUCLEOTIDE SEQUENCE [LARGE SCALE GENOMIC DNA]</scope>
    <source>
        <strain evidence="3 5">ATCC 700010</strain>
    </source>
</reference>
<evidence type="ECO:0000313" key="3">
    <source>
        <dbReference type="EMBL" id="ORX16445.1"/>
    </source>
</evidence>
<dbReference type="RefSeq" id="WP_067844554.1">
    <property type="nucleotide sequence ID" value="NZ_JACKUA010000037.1"/>
</dbReference>
<accession>A0A132PT54</accession>
<feature type="signal peptide" evidence="1">
    <location>
        <begin position="1"/>
        <end position="28"/>
    </location>
</feature>
<proteinExistence type="predicted"/>
<dbReference type="PATRIC" id="fig|59750.3.peg.2795"/>
<dbReference type="Proteomes" id="UP000070612">
    <property type="component" value="Unassembled WGS sequence"/>
</dbReference>
<keyword evidence="1" id="KW-0732">Signal</keyword>
<comment type="caution">
    <text evidence="2">The sequence shown here is derived from an EMBL/GenBank/DDBJ whole genome shotgun (WGS) entry which is preliminary data.</text>
</comment>
<dbReference type="OrthoDB" id="4762505at2"/>
<reference evidence="2 4" key="1">
    <citation type="submission" date="2015-07" db="EMBL/GenBank/DDBJ databases">
        <title>A draft genome sequence of Mycobacterium wolinskyi.</title>
        <authorList>
            <person name="de Man T.J."/>
            <person name="Perry K.A."/>
            <person name="Coulliette A.D."/>
            <person name="Jensen B."/>
            <person name="Toney N.C."/>
            <person name="Limbago B.M."/>
            <person name="Noble-Wang J."/>
        </authorList>
    </citation>
    <scope>NUCLEOTIDE SEQUENCE [LARGE SCALE GENOMIC DNA]</scope>
    <source>
        <strain evidence="2 4">CDC_01</strain>
    </source>
</reference>
<evidence type="ECO:0000313" key="2">
    <source>
        <dbReference type="EMBL" id="KWX25521.1"/>
    </source>
</evidence>
<dbReference type="STRING" id="59750.AWC31_20565"/>
<feature type="chain" id="PRO_5038211692" evidence="1">
    <location>
        <begin position="29"/>
        <end position="101"/>
    </location>
</feature>
<protein>
    <submittedName>
        <fullName evidence="2">Uncharacterized protein</fullName>
    </submittedName>
</protein>
<sequence>MKNILVAAVGSSAAALGALLALAAPAQAESAALTIGQLEAQGFDVRLDRIGSAPLDQCIVTGVRNPQEQTRIVRFDGPGGRDRFVPVVVRRTITVSLDCSR</sequence>
<dbReference type="EMBL" id="LQQA01000010">
    <property type="protein sequence ID" value="ORX16445.1"/>
    <property type="molecule type" value="Genomic_DNA"/>
</dbReference>
<organism evidence="2 4">
    <name type="scientific">Mycolicibacterium wolinskyi</name>
    <dbReference type="NCBI Taxonomy" id="59750"/>
    <lineage>
        <taxon>Bacteria</taxon>
        <taxon>Bacillati</taxon>
        <taxon>Actinomycetota</taxon>
        <taxon>Actinomycetes</taxon>
        <taxon>Mycobacteriales</taxon>
        <taxon>Mycobacteriaceae</taxon>
        <taxon>Mycolicibacterium</taxon>
    </lineage>
</organism>
<gene>
    <name evidence="2" type="ORF">AFM11_04580</name>
    <name evidence="3" type="ORF">AWC31_20565</name>
</gene>